<evidence type="ECO:0000256" key="5">
    <source>
        <dbReference type="ARBA" id="ARBA00022723"/>
    </source>
</evidence>
<dbReference type="GO" id="GO:0046872">
    <property type="term" value="F:metal ion binding"/>
    <property type="evidence" value="ECO:0007669"/>
    <property type="project" value="UniProtKB-KW"/>
</dbReference>
<reference evidence="17 18" key="1">
    <citation type="journal article" date="2018" name="Microb. Genom.">
        <title>Expanding an expanded genome: long-read sequencing of Trypanosoma cruzi.</title>
        <authorList>
            <person name="Berna L."/>
            <person name="Rodriguez M."/>
            <person name="Chiribao M.L."/>
            <person name="Parodi-Talice A."/>
            <person name="Pita S."/>
            <person name="Rijo G."/>
            <person name="Alvarez-Valin F."/>
            <person name="Robello C."/>
        </authorList>
    </citation>
    <scope>NUCLEOTIDE SEQUENCE [LARGE SCALE GENOMIC DNA]</scope>
    <source>
        <strain evidence="17 18">Dm28c</strain>
    </source>
</reference>
<keyword evidence="7" id="KW-0560">Oxidoreductase</keyword>
<evidence type="ECO:0000256" key="13">
    <source>
        <dbReference type="ARBA" id="ARBA00048837"/>
    </source>
</evidence>
<evidence type="ECO:0000256" key="3">
    <source>
        <dbReference type="ARBA" id="ARBA00005618"/>
    </source>
</evidence>
<dbReference type="Proteomes" id="UP000246121">
    <property type="component" value="Unassembled WGS sequence"/>
</dbReference>
<comment type="cofactor">
    <cofactor evidence="1">
        <name>Fe(2+)</name>
        <dbReference type="ChEBI" id="CHEBI:29033"/>
    </cofactor>
</comment>
<comment type="similarity">
    <text evidence="3">Belongs to the TET family. JBP1 subfamily.</text>
</comment>
<accession>A0A2V2W360</accession>
<sequence>MKQKRGKQDVKMLESTPPQLLPKKGRLEISELAPQQRTIRTAEEIETAYNEAVKKHPFYDNADHTIDFHDATVFRDARGVVGGVFLPGALPAFAATMAADVLRPAAVRTSLRSNMFGGFAPLSGIAGYFDYRGSPVELKCRKTSFTYENVHSWPNVFPMIDYVSAIYKAVFPEQWAAQDAAVPDIVRIHGSPFSTLTVNQQFRTASHTDAGDFDMGYGLLAVLEGKFEGLSLALDDFGVCFRMQPRDILIFNTHFFHSNTEPELDHPGDEWSRLTCVCYYRAALGEPACVAEYERRLARAKEIGASPPPAVDAIIQKDNGNNFNKPAPTFPYLLTPFGGAASVCSLHCCTAKLLRLHELLLENPKLEVILFGESLRTDDGLPRREKEQLISVHLPVVVKMSPSGGFSELGGALKAAEEKQYFFEEKYLADELGPDLMSMWTQSRAHWLRLVKEDWERLCRRDPERTKFTWNNSSAMNAAFFDLCDVAKQMMIGLLNKETPSSAENHSFWILFAAHLNYACTTENGMPRDAVGMHKLNVKLKDFHFGGTRYLKDMPPEEQERRLERKKRIEEARRRGSSAHETHTDNWLLNDKFDYQQEDRKVEFEENGWMTPEAYVKHLGLKPCGDVTATASPTEPIHVLVVLPRPVVAAAAKDAKRDVPLATSEESIRLLMNPAAQRVLTGKARNVTLPSPLSFGGVKITVLFDCDDIDCIHPDFVILQHLLAAIEEDEAAKARVKYWAHVARYCVFVVETDVRDRRHFLLREEVRVAYEDVAEDCFRSLHAAAYSTKYNRLRTTPSLIALCNRKNIGLRFKFRGSPLNTIALIVVGERLD</sequence>
<evidence type="ECO:0000256" key="14">
    <source>
        <dbReference type="SAM" id="MobiDB-lite"/>
    </source>
</evidence>
<keyword evidence="8" id="KW-0408">Iron</keyword>
<dbReference type="VEuPathDB" id="TriTrypDB:TcCLB.510357.10"/>
<comment type="function">
    <text evidence="11">Dioxygenase that catalyzes the first step of DNA base J (beta-d-glucosyl-HOMedU) biosynthesis by converting thymine to 5-hydroxymethyluracil (HOMedU). DNA base J is a hypermodified thymidine residue found in the genome of kinetoplastid parasites, which is localized primarily to repetitive DNA, namely the telomeres, and is implicated in the regulation of antigenic variation. Also specifically binds to base J-containing DNA (J-DNA). Involved in propagation and maintenance of DNA base J synthesis initiated by JBP2 by specifically binding already synthesized DNA base J and propagating J synthesis. Thymine dioxygenase activity and J-DNA-binding are independent functions.</text>
</comment>
<evidence type="ECO:0000313" key="17">
    <source>
        <dbReference type="EMBL" id="PWV03072.1"/>
    </source>
</evidence>
<feature type="compositionally biased region" description="Basic and acidic residues" evidence="14">
    <location>
        <begin position="1"/>
        <end position="12"/>
    </location>
</feature>
<dbReference type="VEuPathDB" id="TriTrypDB:TcCL_NonESM03298"/>
<evidence type="ECO:0000256" key="12">
    <source>
        <dbReference type="ARBA" id="ARBA00025901"/>
    </source>
</evidence>
<name>A0A2V2W360_TRYCR</name>
<dbReference type="VEuPathDB" id="TriTrypDB:C4B63_1g25"/>
<dbReference type="VEuPathDB" id="TriTrypDB:BCY84_06765"/>
<protein>
    <recommendedName>
        <fullName evidence="4">thymine dioxygenase</fullName>
        <ecNumber evidence="4">1.14.11.6</ecNumber>
    </recommendedName>
</protein>
<comment type="caution">
    <text evidence="17">The sequence shown here is derived from an EMBL/GenBank/DDBJ whole genome shotgun (WGS) entry which is preliminary data.</text>
</comment>
<dbReference type="AlphaFoldDB" id="A0A2V2W360"/>
<dbReference type="VEuPathDB" id="TriTrypDB:ECC02_009181"/>
<evidence type="ECO:0000256" key="1">
    <source>
        <dbReference type="ARBA" id="ARBA00001954"/>
    </source>
</evidence>
<evidence type="ECO:0000256" key="11">
    <source>
        <dbReference type="ARBA" id="ARBA00025171"/>
    </source>
</evidence>
<dbReference type="Gene3D" id="1.20.120.1440">
    <property type="entry name" value="JBP1, DNA-binding domain"/>
    <property type="match status" value="1"/>
</dbReference>
<dbReference type="GO" id="GO:0070580">
    <property type="term" value="P:base J metabolic process"/>
    <property type="evidence" value="ECO:0007669"/>
    <property type="project" value="UniProtKB-ARBA"/>
</dbReference>
<dbReference type="InterPro" id="IPR024779">
    <property type="entry name" value="2OGFeDO_JBP1/TET_oxygenase_dom"/>
</dbReference>
<dbReference type="GO" id="GO:0003677">
    <property type="term" value="F:DNA binding"/>
    <property type="evidence" value="ECO:0007669"/>
    <property type="project" value="UniProtKB-KW"/>
</dbReference>
<dbReference type="VEuPathDB" id="TriTrypDB:TCSYLVIO_006807"/>
<keyword evidence="6" id="KW-0223">Dioxygenase</keyword>
<gene>
    <name evidence="17" type="ORF">C4B63_1g25</name>
</gene>
<comment type="catalytic activity">
    <reaction evidence="13">
        <text>thymine + 2-oxoglutarate + O2 = 5-hydroxymethyluracil + succinate + CO2</text>
        <dbReference type="Rhea" id="RHEA:10316"/>
        <dbReference type="ChEBI" id="CHEBI:15379"/>
        <dbReference type="ChEBI" id="CHEBI:16526"/>
        <dbReference type="ChEBI" id="CHEBI:16810"/>
        <dbReference type="ChEBI" id="CHEBI:16964"/>
        <dbReference type="ChEBI" id="CHEBI:17821"/>
        <dbReference type="ChEBI" id="CHEBI:30031"/>
        <dbReference type="EC" id="1.14.11.6"/>
    </reaction>
</comment>
<feature type="domain" description="2OGFeDO JBP1/TET oxygenase" evidence="15">
    <location>
        <begin position="125"/>
        <end position="281"/>
    </location>
</feature>
<feature type="region of interest" description="Disordered" evidence="14">
    <location>
        <begin position="1"/>
        <end position="23"/>
    </location>
</feature>
<dbReference type="EMBL" id="PRFA01000001">
    <property type="protein sequence ID" value="PWV03072.1"/>
    <property type="molecule type" value="Genomic_DNA"/>
</dbReference>
<dbReference type="Pfam" id="PF18526">
    <property type="entry name" value="DB_JBP1"/>
    <property type="match status" value="1"/>
</dbReference>
<evidence type="ECO:0000256" key="6">
    <source>
        <dbReference type="ARBA" id="ARBA00022964"/>
    </source>
</evidence>
<dbReference type="VEuPathDB" id="TriTrypDB:C3747_3g54"/>
<evidence type="ECO:0000313" key="18">
    <source>
        <dbReference type="Proteomes" id="UP000246121"/>
    </source>
</evidence>
<evidence type="ECO:0000259" key="16">
    <source>
        <dbReference type="Pfam" id="PF18526"/>
    </source>
</evidence>
<organism evidence="17 18">
    <name type="scientific">Trypanosoma cruzi</name>
    <dbReference type="NCBI Taxonomy" id="5693"/>
    <lineage>
        <taxon>Eukaryota</taxon>
        <taxon>Discoba</taxon>
        <taxon>Euglenozoa</taxon>
        <taxon>Kinetoplastea</taxon>
        <taxon>Metakinetoplastina</taxon>
        <taxon>Trypanosomatida</taxon>
        <taxon>Trypanosomatidae</taxon>
        <taxon>Trypanosoma</taxon>
        <taxon>Schizotrypanum</taxon>
    </lineage>
</organism>
<dbReference type="VEuPathDB" id="TriTrypDB:TcG_05193"/>
<dbReference type="GO" id="GO:0050341">
    <property type="term" value="F:thymine dioxygenase activity"/>
    <property type="evidence" value="ECO:0007669"/>
    <property type="project" value="UniProtKB-EC"/>
</dbReference>
<dbReference type="InterPro" id="IPR041241">
    <property type="entry name" value="DB_JBP1"/>
</dbReference>
<evidence type="ECO:0000256" key="10">
    <source>
        <dbReference type="ARBA" id="ARBA00023242"/>
    </source>
</evidence>
<keyword evidence="10" id="KW-0539">Nucleus</keyword>
<keyword evidence="5" id="KW-0479">Metal-binding</keyword>
<proteinExistence type="inferred from homology"/>
<feature type="domain" description="Thymine dioxygenase JBP1 DNA-binding" evidence="16">
    <location>
        <begin position="413"/>
        <end position="576"/>
    </location>
</feature>
<dbReference type="VEuPathDB" id="TriTrypDB:TcYC6_0040610"/>
<dbReference type="VEuPathDB" id="TriTrypDB:TcCLB.506753.120"/>
<evidence type="ECO:0000256" key="8">
    <source>
        <dbReference type="ARBA" id="ARBA00023004"/>
    </source>
</evidence>
<keyword evidence="9" id="KW-0238">DNA-binding</keyword>
<evidence type="ECO:0000256" key="7">
    <source>
        <dbReference type="ARBA" id="ARBA00023002"/>
    </source>
</evidence>
<dbReference type="VEuPathDB" id="TriTrypDB:TCDM_05712"/>
<comment type="subcellular location">
    <subcellularLocation>
        <location evidence="2">Nucleus</location>
    </subcellularLocation>
</comment>
<evidence type="ECO:0000256" key="2">
    <source>
        <dbReference type="ARBA" id="ARBA00004123"/>
    </source>
</evidence>
<evidence type="ECO:0000256" key="4">
    <source>
        <dbReference type="ARBA" id="ARBA00012263"/>
    </source>
</evidence>
<dbReference type="GO" id="GO:0005634">
    <property type="term" value="C:nucleus"/>
    <property type="evidence" value="ECO:0007669"/>
    <property type="project" value="UniProtKB-SubCell"/>
</dbReference>
<dbReference type="Pfam" id="PF12851">
    <property type="entry name" value="Tet_JBP"/>
    <property type="match status" value="1"/>
</dbReference>
<dbReference type="InterPro" id="IPR043111">
    <property type="entry name" value="DB_JBP1_sf"/>
</dbReference>
<dbReference type="VEuPathDB" id="TriTrypDB:Tc_MARK_5566"/>
<dbReference type="VEuPathDB" id="TriTrypDB:TcBrA4_0022840"/>
<dbReference type="EC" id="1.14.11.6" evidence="4"/>
<evidence type="ECO:0000256" key="9">
    <source>
        <dbReference type="ARBA" id="ARBA00023125"/>
    </source>
</evidence>
<comment type="subunit">
    <text evidence="12">Monomer. Binds to DNA as a monomer.</text>
</comment>
<evidence type="ECO:0000259" key="15">
    <source>
        <dbReference type="Pfam" id="PF12851"/>
    </source>
</evidence>